<dbReference type="GO" id="GO:0046872">
    <property type="term" value="F:metal ion binding"/>
    <property type="evidence" value="ECO:0007669"/>
    <property type="project" value="UniProtKB-KW"/>
</dbReference>
<evidence type="ECO:0000256" key="8">
    <source>
        <dbReference type="ARBA" id="ARBA00023136"/>
    </source>
</evidence>
<keyword evidence="6" id="KW-0735">Signal-anchor</keyword>
<evidence type="ECO:0000256" key="9">
    <source>
        <dbReference type="PIRSR" id="PIRSR605076-1"/>
    </source>
</evidence>
<comment type="similarity">
    <text evidence="2">Belongs to the glycosyltransferase 6 family.</text>
</comment>
<keyword evidence="11" id="KW-0464">Manganese</keyword>
<feature type="transmembrane region" description="Helical" evidence="12">
    <location>
        <begin position="6"/>
        <end position="25"/>
    </location>
</feature>
<dbReference type="InterPro" id="IPR005076">
    <property type="entry name" value="Glyco_trans_6"/>
</dbReference>
<evidence type="ECO:0000256" key="4">
    <source>
        <dbReference type="ARBA" id="ARBA00022679"/>
    </source>
</evidence>
<evidence type="ECO:0000256" key="5">
    <source>
        <dbReference type="ARBA" id="ARBA00022692"/>
    </source>
</evidence>
<dbReference type="Gene3D" id="3.90.550.10">
    <property type="entry name" value="Spore Coat Polysaccharide Biosynthesis Protein SpsA, Chain A"/>
    <property type="match status" value="1"/>
</dbReference>
<feature type="binding site" evidence="10">
    <location>
        <position position="222"/>
    </location>
    <ligand>
        <name>an alpha-L-fucosyl-(1-&gt;2)-beta-D-galactosyl derivative</name>
        <dbReference type="ChEBI" id="CHEBI:140327"/>
    </ligand>
</feature>
<evidence type="ECO:0000313" key="14">
    <source>
        <dbReference type="Proteomes" id="UP000694580"/>
    </source>
</evidence>
<evidence type="ECO:0000256" key="12">
    <source>
        <dbReference type="SAM" id="Phobius"/>
    </source>
</evidence>
<evidence type="ECO:0000256" key="11">
    <source>
        <dbReference type="PIRSR" id="PIRSR605076-3"/>
    </source>
</evidence>
<dbReference type="GO" id="GO:0005975">
    <property type="term" value="P:carbohydrate metabolic process"/>
    <property type="evidence" value="ECO:0007669"/>
    <property type="project" value="InterPro"/>
</dbReference>
<dbReference type="FunFam" id="3.90.550.10:FF:000022">
    <property type="entry name" value="Histo-blood group ABO system transferase"/>
    <property type="match status" value="1"/>
</dbReference>
<proteinExistence type="inferred from homology"/>
<dbReference type="GO" id="GO:0031982">
    <property type="term" value="C:vesicle"/>
    <property type="evidence" value="ECO:0007669"/>
    <property type="project" value="TreeGrafter"/>
</dbReference>
<evidence type="ECO:0000256" key="10">
    <source>
        <dbReference type="PIRSR" id="PIRSR605076-2"/>
    </source>
</evidence>
<dbReference type="PANTHER" id="PTHR10462:SF49">
    <property type="entry name" value="GLOBOSIDE ALPHA-1,3-N-ACETYLGALACTOSAMINYLTRANSFERASE 1"/>
    <property type="match status" value="1"/>
</dbReference>
<evidence type="ECO:0000256" key="1">
    <source>
        <dbReference type="ARBA" id="ARBA00004606"/>
    </source>
</evidence>
<evidence type="ECO:0000256" key="2">
    <source>
        <dbReference type="ARBA" id="ARBA00010413"/>
    </source>
</evidence>
<protein>
    <recommendedName>
        <fullName evidence="15">Globoside alpha-1,3-N-acetylgalactosaminyltransferase 1</fullName>
    </recommendedName>
</protein>
<dbReference type="InterPro" id="IPR029044">
    <property type="entry name" value="Nucleotide-diphossugar_trans"/>
</dbReference>
<name>A0AAY4AXD6_9TELE</name>
<accession>A0AAY4AXD6</accession>
<keyword evidence="11" id="KW-0479">Metal-binding</keyword>
<dbReference type="GO" id="GO:0016020">
    <property type="term" value="C:membrane"/>
    <property type="evidence" value="ECO:0007669"/>
    <property type="project" value="UniProtKB-SubCell"/>
</dbReference>
<feature type="active site" description="Nucleophile" evidence="9">
    <location>
        <position position="292"/>
    </location>
</feature>
<reference evidence="13" key="2">
    <citation type="submission" date="2025-08" db="UniProtKB">
        <authorList>
            <consortium name="Ensembl"/>
        </authorList>
    </citation>
    <scope>IDENTIFICATION</scope>
</reference>
<dbReference type="GO" id="GO:0016758">
    <property type="term" value="F:hexosyltransferase activity"/>
    <property type="evidence" value="ECO:0007669"/>
    <property type="project" value="InterPro"/>
</dbReference>
<gene>
    <name evidence="13" type="primary">ABO</name>
</gene>
<dbReference type="PANTHER" id="PTHR10462">
    <property type="entry name" value="GLYCOSYLTRANSFERASE-RELATED"/>
    <property type="match status" value="1"/>
</dbReference>
<dbReference type="GO" id="GO:0005794">
    <property type="term" value="C:Golgi apparatus"/>
    <property type="evidence" value="ECO:0007669"/>
    <property type="project" value="TreeGrafter"/>
</dbReference>
<feature type="binding site" evidence="10">
    <location>
        <position position="115"/>
    </location>
    <ligand>
        <name>UDP-N-acetyl-alpha-D-galactosamine</name>
        <dbReference type="ChEBI" id="CHEBI:67138"/>
    </ligand>
</feature>
<dbReference type="SUPFAM" id="SSF53448">
    <property type="entry name" value="Nucleotide-diphospho-sugar transferases"/>
    <property type="match status" value="1"/>
</dbReference>
<feature type="binding site" evidence="11">
    <location>
        <position position="200"/>
    </location>
    <ligand>
        <name>Mn(2+)</name>
        <dbReference type="ChEBI" id="CHEBI:29035"/>
    </ligand>
</feature>
<reference evidence="13 14" key="1">
    <citation type="submission" date="2020-06" db="EMBL/GenBank/DDBJ databases">
        <authorList>
            <consortium name="Wellcome Sanger Institute Data Sharing"/>
        </authorList>
    </citation>
    <scope>NUCLEOTIDE SEQUENCE [LARGE SCALE GENOMIC DNA]</scope>
</reference>
<sequence length="343" mass="40031">MRFFSSLYPLAFIMVSGVIALFYVSHTTLTSWFRRDVCFSQPSITFVELPSEMHMSERVQYKQPSVLHGRSDVASVTPWLAPIVWKDTYDPVVFDHIYKNRNLTIATTVFAVGKYILFMHDFLETAEKYFMVGFNVHYYIFTDNPKAVPEVKFSPGRVKTIIEVPGSKRWQEISSRRMEMIQKTIEEHIKDEADYIFCLDVDTKFYDYWGPESLGTLVACLHPGYYEQQRESFPYERRSASTAYIPNNEGDYYYGGAVIGGLVGEVHKVAKTCRENLELDASKSIEAAWQEESHLNRYFLYNKPTKVLSPEYLWQDFKAKTKEIRTIRFSQVIKNYAEVRPNQ</sequence>
<keyword evidence="5 12" id="KW-0812">Transmembrane</keyword>
<keyword evidence="8 12" id="KW-0472">Membrane</keyword>
<keyword evidence="4" id="KW-0808">Transferase</keyword>
<evidence type="ECO:0008006" key="15">
    <source>
        <dbReference type="Google" id="ProtNLM"/>
    </source>
</evidence>
<evidence type="ECO:0000256" key="6">
    <source>
        <dbReference type="ARBA" id="ARBA00022968"/>
    </source>
</evidence>
<dbReference type="GeneTree" id="ENSGT00950000182858"/>
<dbReference type="AlphaFoldDB" id="A0AAY4AXD6"/>
<evidence type="ECO:0000256" key="3">
    <source>
        <dbReference type="ARBA" id="ARBA00022676"/>
    </source>
</evidence>
<organism evidence="13 14">
    <name type="scientific">Denticeps clupeoides</name>
    <name type="common">denticle herring</name>
    <dbReference type="NCBI Taxonomy" id="299321"/>
    <lineage>
        <taxon>Eukaryota</taxon>
        <taxon>Metazoa</taxon>
        <taxon>Chordata</taxon>
        <taxon>Craniata</taxon>
        <taxon>Vertebrata</taxon>
        <taxon>Euteleostomi</taxon>
        <taxon>Actinopterygii</taxon>
        <taxon>Neopterygii</taxon>
        <taxon>Teleostei</taxon>
        <taxon>Clupei</taxon>
        <taxon>Clupeiformes</taxon>
        <taxon>Denticipitoidei</taxon>
        <taxon>Denticipitidae</taxon>
        <taxon>Denticeps</taxon>
    </lineage>
</organism>
<evidence type="ECO:0000313" key="13">
    <source>
        <dbReference type="Ensembl" id="ENSDCDP00010013449.1"/>
    </source>
</evidence>
<keyword evidence="7 12" id="KW-1133">Transmembrane helix</keyword>
<dbReference type="Proteomes" id="UP000694580">
    <property type="component" value="Chromosome 6"/>
</dbReference>
<feature type="binding site" evidence="10">
    <location>
        <position position="292"/>
    </location>
    <ligand>
        <name>an alpha-L-fucosyl-(1-&gt;2)-beta-D-galactosyl derivative</name>
        <dbReference type="ChEBI" id="CHEBI:140327"/>
    </ligand>
</feature>
<keyword evidence="3" id="KW-0328">Glycosyltransferase</keyword>
<feature type="binding site" evidence="10">
    <location>
        <begin position="110"/>
        <end position="112"/>
    </location>
    <ligand>
        <name>UDP-N-acetyl-alpha-D-galactosamine</name>
        <dbReference type="ChEBI" id="CHEBI:67138"/>
    </ligand>
</feature>
<evidence type="ECO:0000256" key="7">
    <source>
        <dbReference type="ARBA" id="ARBA00022989"/>
    </source>
</evidence>
<feature type="binding site" evidence="10">
    <location>
        <begin position="200"/>
        <end position="202"/>
    </location>
    <ligand>
        <name>UDP-N-acetyl-alpha-D-galactosamine</name>
        <dbReference type="ChEBI" id="CHEBI:67138"/>
    </ligand>
</feature>
<dbReference type="Ensembl" id="ENSDCDT00010014179.1">
    <property type="protein sequence ID" value="ENSDCDP00010013449.1"/>
    <property type="gene ID" value="ENSDCDG00010006144.1"/>
</dbReference>
<dbReference type="Pfam" id="PF03414">
    <property type="entry name" value="Glyco_transf_6"/>
    <property type="match status" value="1"/>
</dbReference>
<reference evidence="13" key="3">
    <citation type="submission" date="2025-09" db="UniProtKB">
        <authorList>
            <consortium name="Ensembl"/>
        </authorList>
    </citation>
    <scope>IDENTIFICATION</scope>
</reference>
<feature type="binding site" evidence="11">
    <location>
        <position position="202"/>
    </location>
    <ligand>
        <name>Mn(2+)</name>
        <dbReference type="ChEBI" id="CHEBI:29035"/>
    </ligand>
</feature>
<keyword evidence="14" id="KW-1185">Reference proteome</keyword>
<comment type="subcellular location">
    <subcellularLocation>
        <location evidence="1">Membrane</location>
        <topology evidence="1">Single-pass type II membrane protein</topology>
    </subcellularLocation>
</comment>
<comment type="cofactor">
    <cofactor evidence="11">
        <name>Mn(2+)</name>
        <dbReference type="ChEBI" id="CHEBI:29035"/>
    </cofactor>
    <text evidence="11">Binds 1 Mn(2+) ion per subunit.</text>
</comment>